<keyword evidence="1" id="KW-0812">Transmembrane</keyword>
<feature type="transmembrane region" description="Helical" evidence="1">
    <location>
        <begin position="42"/>
        <end position="66"/>
    </location>
</feature>
<gene>
    <name evidence="2" type="ORF">PJ311_12810</name>
</gene>
<dbReference type="RefSeq" id="WP_271341309.1">
    <property type="nucleotide sequence ID" value="NZ_JAQKAB010000008.1"/>
</dbReference>
<feature type="transmembrane region" description="Helical" evidence="1">
    <location>
        <begin position="12"/>
        <end position="30"/>
    </location>
</feature>
<sequence length="124" mass="13857">MCLKRILQMTGATLIVTAMILASLMINDVVLEPFMEDSQSMLFFTIGTSLSTPIFCFIGGFILLGMSKLIDLQEKSNSILIERLDAILKNSTQMELEENESTTKSVHIDSSALSEIDDRKYWNG</sequence>
<evidence type="ECO:0000256" key="1">
    <source>
        <dbReference type="SAM" id="Phobius"/>
    </source>
</evidence>
<name>A0ABT4X598_9BACI</name>
<keyword evidence="3" id="KW-1185">Reference proteome</keyword>
<protein>
    <recommendedName>
        <fullName evidence="4">Lipopolysaccharide assembly protein A domain-containing protein</fullName>
    </recommendedName>
</protein>
<evidence type="ECO:0000313" key="3">
    <source>
        <dbReference type="Proteomes" id="UP001211894"/>
    </source>
</evidence>
<keyword evidence="1" id="KW-0472">Membrane</keyword>
<accession>A0ABT4X598</accession>
<comment type="caution">
    <text evidence="2">The sequence shown here is derived from an EMBL/GenBank/DDBJ whole genome shotgun (WGS) entry which is preliminary data.</text>
</comment>
<keyword evidence="1" id="KW-1133">Transmembrane helix</keyword>
<evidence type="ECO:0000313" key="2">
    <source>
        <dbReference type="EMBL" id="MDA7027467.1"/>
    </source>
</evidence>
<reference evidence="2 3" key="1">
    <citation type="submission" date="2023-01" db="EMBL/GenBank/DDBJ databases">
        <title>Bacillus changyiensis sp. nov., isolated from a coastal deposit.</title>
        <authorList>
            <person name="Xiao G."/>
            <person name="Lai Q."/>
            <person name="Hu Z."/>
            <person name="Shao Z."/>
        </authorList>
    </citation>
    <scope>NUCLEOTIDE SEQUENCE [LARGE SCALE GENOMIC DNA]</scope>
    <source>
        <strain evidence="2 3">CLL-7-23</strain>
    </source>
</reference>
<organism evidence="2 3">
    <name type="scientific">Bacillus changyiensis</name>
    <dbReference type="NCBI Taxonomy" id="3004103"/>
    <lineage>
        <taxon>Bacteria</taxon>
        <taxon>Bacillati</taxon>
        <taxon>Bacillota</taxon>
        <taxon>Bacilli</taxon>
        <taxon>Bacillales</taxon>
        <taxon>Bacillaceae</taxon>
        <taxon>Bacillus</taxon>
    </lineage>
</organism>
<dbReference type="Proteomes" id="UP001211894">
    <property type="component" value="Unassembled WGS sequence"/>
</dbReference>
<evidence type="ECO:0008006" key="4">
    <source>
        <dbReference type="Google" id="ProtNLM"/>
    </source>
</evidence>
<proteinExistence type="predicted"/>
<dbReference type="EMBL" id="JAQKAB010000008">
    <property type="protein sequence ID" value="MDA7027467.1"/>
    <property type="molecule type" value="Genomic_DNA"/>
</dbReference>